<dbReference type="EMBL" id="LAZR01069430">
    <property type="protein sequence ID" value="KKK47716.1"/>
    <property type="molecule type" value="Genomic_DNA"/>
</dbReference>
<feature type="non-terminal residue" evidence="1">
    <location>
        <position position="1"/>
    </location>
</feature>
<comment type="caution">
    <text evidence="1">The sequence shown here is derived from an EMBL/GenBank/DDBJ whole genome shotgun (WGS) entry which is preliminary data.</text>
</comment>
<evidence type="ECO:0000313" key="1">
    <source>
        <dbReference type="EMBL" id="KKK47716.1"/>
    </source>
</evidence>
<gene>
    <name evidence="1" type="ORF">LCGC14_3152340</name>
</gene>
<reference evidence="1" key="1">
    <citation type="journal article" date="2015" name="Nature">
        <title>Complex archaea that bridge the gap between prokaryotes and eukaryotes.</title>
        <authorList>
            <person name="Spang A."/>
            <person name="Saw J.H."/>
            <person name="Jorgensen S.L."/>
            <person name="Zaremba-Niedzwiedzka K."/>
            <person name="Martijn J."/>
            <person name="Lind A.E."/>
            <person name="van Eijk R."/>
            <person name="Schleper C."/>
            <person name="Guy L."/>
            <person name="Ettema T.J."/>
        </authorList>
    </citation>
    <scope>NUCLEOTIDE SEQUENCE</scope>
</reference>
<dbReference type="AlphaFoldDB" id="A0A0F8YI37"/>
<name>A0A0F8YI37_9ZZZZ</name>
<protein>
    <submittedName>
        <fullName evidence="1">Uncharacterized protein</fullName>
    </submittedName>
</protein>
<accession>A0A0F8YI37</accession>
<organism evidence="1">
    <name type="scientific">marine sediment metagenome</name>
    <dbReference type="NCBI Taxonomy" id="412755"/>
    <lineage>
        <taxon>unclassified sequences</taxon>
        <taxon>metagenomes</taxon>
        <taxon>ecological metagenomes</taxon>
    </lineage>
</organism>
<proteinExistence type="predicted"/>
<sequence>LEVTIDNFCHDLPDGLRITDVGAGVPQVLYNLSGIGCEGTITRDFVDADVWSDFYNGNPADMTLTLSRVSTLTFTIQEMRYPGFTGGIAGDNMSRVSTTTPFTATNPDGEIAPIVLA</sequence>